<keyword evidence="2" id="KW-1003">Cell membrane</keyword>
<feature type="transmembrane region" description="Helical" evidence="6">
    <location>
        <begin position="9"/>
        <end position="30"/>
    </location>
</feature>
<keyword evidence="5 6" id="KW-0472">Membrane</keyword>
<feature type="transmembrane region" description="Helical" evidence="6">
    <location>
        <begin position="63"/>
        <end position="80"/>
    </location>
</feature>
<dbReference type="EMBL" id="PXYV01000013">
    <property type="protein sequence ID" value="PSR22714.1"/>
    <property type="molecule type" value="Genomic_DNA"/>
</dbReference>
<feature type="transmembrane region" description="Helical" evidence="6">
    <location>
        <begin position="153"/>
        <end position="176"/>
    </location>
</feature>
<feature type="transmembrane region" description="Helical" evidence="6">
    <location>
        <begin position="287"/>
        <end position="306"/>
    </location>
</feature>
<comment type="caution">
    <text evidence="7">The sequence shown here is derived from an EMBL/GenBank/DDBJ whole genome shotgun (WGS) entry which is preliminary data.</text>
</comment>
<dbReference type="GO" id="GO:0022857">
    <property type="term" value="F:transmembrane transporter activity"/>
    <property type="evidence" value="ECO:0007669"/>
    <property type="project" value="InterPro"/>
</dbReference>
<evidence type="ECO:0000256" key="3">
    <source>
        <dbReference type="ARBA" id="ARBA00022692"/>
    </source>
</evidence>
<gene>
    <name evidence="7" type="ORF">C7B45_05825</name>
</gene>
<evidence type="ECO:0000313" key="7">
    <source>
        <dbReference type="EMBL" id="PSR22714.1"/>
    </source>
</evidence>
<evidence type="ECO:0000256" key="5">
    <source>
        <dbReference type="ARBA" id="ARBA00023136"/>
    </source>
</evidence>
<evidence type="ECO:0000256" key="4">
    <source>
        <dbReference type="ARBA" id="ARBA00022989"/>
    </source>
</evidence>
<sequence length="343" mass="35323">MTRQLPSEFGITVVLLIIGLVLSLISPMFFTTSNVFTLLLNTVNIGLLGLGETFVLLTGGIDLSVGAVLALSGVLTAVLFNAHVGWVIASLGGITSGLLVGLFNGIVVRYTKVPPFIATFAAMGVASSIPLILTDANPIPIINNSFSFLGQGFVFGVVPFAVVIFVAVAIVAHIILSRTVFGTHVYAFGGNSESSRLSGINTTRVQILVYVVSGTLAGLSGVIEASRLASGYPTAGAGNSLFEAISAAVVGGVSLFGGIGSIPGAFVGALIIGTLSDGMNVLNVNSYWQPLVIGLVILIAVSVDTLRSTRQGRTPKWMALLQKSLRKDAGPESSGATRKDTAS</sequence>
<feature type="transmembrane region" description="Helical" evidence="6">
    <location>
        <begin position="86"/>
        <end position="108"/>
    </location>
</feature>
<keyword evidence="3 6" id="KW-0812">Transmembrane</keyword>
<evidence type="ECO:0000256" key="6">
    <source>
        <dbReference type="SAM" id="Phobius"/>
    </source>
</evidence>
<dbReference type="Pfam" id="PF02653">
    <property type="entry name" value="BPD_transp_2"/>
    <property type="match status" value="1"/>
</dbReference>
<dbReference type="PANTHER" id="PTHR32196">
    <property type="entry name" value="ABC TRANSPORTER PERMEASE PROTEIN YPHD-RELATED-RELATED"/>
    <property type="match status" value="1"/>
</dbReference>
<protein>
    <submittedName>
        <fullName evidence="7">ABC transporter permease</fullName>
    </submittedName>
</protein>
<name>A0A2T2WKD8_9FIRM</name>
<dbReference type="AlphaFoldDB" id="A0A2T2WKD8"/>
<evidence type="ECO:0000256" key="1">
    <source>
        <dbReference type="ARBA" id="ARBA00004651"/>
    </source>
</evidence>
<accession>A0A2T2WKD8</accession>
<evidence type="ECO:0000313" key="8">
    <source>
        <dbReference type="Proteomes" id="UP000241848"/>
    </source>
</evidence>
<comment type="subcellular location">
    <subcellularLocation>
        <location evidence="1">Cell membrane</location>
        <topology evidence="1">Multi-pass membrane protein</topology>
    </subcellularLocation>
</comment>
<keyword evidence="4 6" id="KW-1133">Transmembrane helix</keyword>
<dbReference type="Proteomes" id="UP000241848">
    <property type="component" value="Unassembled WGS sequence"/>
</dbReference>
<organism evidence="7 8">
    <name type="scientific">Sulfobacillus acidophilus</name>
    <dbReference type="NCBI Taxonomy" id="53633"/>
    <lineage>
        <taxon>Bacteria</taxon>
        <taxon>Bacillati</taxon>
        <taxon>Bacillota</taxon>
        <taxon>Clostridia</taxon>
        <taxon>Eubacteriales</taxon>
        <taxon>Clostridiales Family XVII. Incertae Sedis</taxon>
        <taxon>Sulfobacillus</taxon>
    </lineage>
</organism>
<feature type="transmembrane region" description="Helical" evidence="6">
    <location>
        <begin position="36"/>
        <end position="56"/>
    </location>
</feature>
<proteinExistence type="predicted"/>
<dbReference type="CDD" id="cd06579">
    <property type="entry name" value="TM_PBP1_transp_AraH_like"/>
    <property type="match status" value="1"/>
</dbReference>
<dbReference type="GO" id="GO:0005886">
    <property type="term" value="C:plasma membrane"/>
    <property type="evidence" value="ECO:0007669"/>
    <property type="project" value="UniProtKB-SubCell"/>
</dbReference>
<evidence type="ECO:0000256" key="2">
    <source>
        <dbReference type="ARBA" id="ARBA00022475"/>
    </source>
</evidence>
<reference evidence="7 8" key="1">
    <citation type="journal article" date="2014" name="BMC Genomics">
        <title>Comparison of environmental and isolate Sulfobacillus genomes reveals diverse carbon, sulfur, nitrogen, and hydrogen metabolisms.</title>
        <authorList>
            <person name="Justice N.B."/>
            <person name="Norman A."/>
            <person name="Brown C.T."/>
            <person name="Singh A."/>
            <person name="Thomas B.C."/>
            <person name="Banfield J.F."/>
        </authorList>
    </citation>
    <scope>NUCLEOTIDE SEQUENCE [LARGE SCALE GENOMIC DNA]</scope>
    <source>
        <strain evidence="7">AMDSBA3</strain>
    </source>
</reference>
<feature type="transmembrane region" description="Helical" evidence="6">
    <location>
        <begin position="248"/>
        <end position="275"/>
    </location>
</feature>
<dbReference type="InterPro" id="IPR001851">
    <property type="entry name" value="ABC_transp_permease"/>
</dbReference>
<feature type="transmembrane region" description="Helical" evidence="6">
    <location>
        <begin position="115"/>
        <end position="133"/>
    </location>
</feature>